<dbReference type="EMBL" id="BGZK01000641">
    <property type="protein sequence ID" value="GBP54202.1"/>
    <property type="molecule type" value="Genomic_DNA"/>
</dbReference>
<organism evidence="1 2">
    <name type="scientific">Eumeta variegata</name>
    <name type="common">Bagworm moth</name>
    <name type="synonym">Eumeta japonica</name>
    <dbReference type="NCBI Taxonomy" id="151549"/>
    <lineage>
        <taxon>Eukaryota</taxon>
        <taxon>Metazoa</taxon>
        <taxon>Ecdysozoa</taxon>
        <taxon>Arthropoda</taxon>
        <taxon>Hexapoda</taxon>
        <taxon>Insecta</taxon>
        <taxon>Pterygota</taxon>
        <taxon>Neoptera</taxon>
        <taxon>Endopterygota</taxon>
        <taxon>Lepidoptera</taxon>
        <taxon>Glossata</taxon>
        <taxon>Ditrysia</taxon>
        <taxon>Tineoidea</taxon>
        <taxon>Psychidae</taxon>
        <taxon>Oiketicinae</taxon>
        <taxon>Eumeta</taxon>
    </lineage>
</organism>
<accession>A0A4C1WUA9</accession>
<name>A0A4C1WUA9_EUMVA</name>
<reference evidence="1 2" key="1">
    <citation type="journal article" date="2019" name="Commun. Biol.">
        <title>The bagworm genome reveals a unique fibroin gene that provides high tensile strength.</title>
        <authorList>
            <person name="Kono N."/>
            <person name="Nakamura H."/>
            <person name="Ohtoshi R."/>
            <person name="Tomita M."/>
            <person name="Numata K."/>
            <person name="Arakawa K."/>
        </authorList>
    </citation>
    <scope>NUCLEOTIDE SEQUENCE [LARGE SCALE GENOMIC DNA]</scope>
</reference>
<keyword evidence="2" id="KW-1185">Reference proteome</keyword>
<evidence type="ECO:0000313" key="2">
    <source>
        <dbReference type="Proteomes" id="UP000299102"/>
    </source>
</evidence>
<dbReference type="AlphaFoldDB" id="A0A4C1WUA9"/>
<dbReference type="Proteomes" id="UP000299102">
    <property type="component" value="Unassembled WGS sequence"/>
</dbReference>
<proteinExistence type="predicted"/>
<gene>
    <name evidence="1" type="ORF">EVAR_43227_1</name>
</gene>
<sequence length="84" mass="9918">MTVQSESPAQRNLRSRDRKLNESLVQQCVIQIEQKAEYVHHNRYPIRTRETADSPATLELRVSMRADDHQYQLTRKLICRAEIP</sequence>
<comment type="caution">
    <text evidence="1">The sequence shown here is derived from an EMBL/GenBank/DDBJ whole genome shotgun (WGS) entry which is preliminary data.</text>
</comment>
<protein>
    <submittedName>
        <fullName evidence="1">Uncharacterized protein</fullName>
    </submittedName>
</protein>
<evidence type="ECO:0000313" key="1">
    <source>
        <dbReference type="EMBL" id="GBP54202.1"/>
    </source>
</evidence>